<dbReference type="Proteomes" id="UP000076510">
    <property type="component" value="Unassembled WGS sequence"/>
</dbReference>
<gene>
    <name evidence="1" type="ORF">AF331_03195</name>
    <name evidence="2" type="ORF">AV649_05385</name>
    <name evidence="3" type="ORF">FZC83_03280</name>
</gene>
<dbReference type="Proteomes" id="UP000037405">
    <property type="component" value="Unassembled WGS sequence"/>
</dbReference>
<accession>A0A0J5T3A2</accession>
<name>A0A0J5T3A2_9BACI</name>
<dbReference type="EMBL" id="LGUE01000001">
    <property type="protein sequence ID" value="KON91536.1"/>
    <property type="molecule type" value="Genomic_DNA"/>
</dbReference>
<dbReference type="EMBL" id="VTEQ01000001">
    <property type="protein sequence ID" value="TYS56607.1"/>
    <property type="molecule type" value="Genomic_DNA"/>
</dbReference>
<dbReference type="Proteomes" id="UP000322997">
    <property type="component" value="Unassembled WGS sequence"/>
</dbReference>
<sequence length="63" mass="6920">MSTVIQKFILAAVTTSPERVPSGTAVFHCKTIEELQKVCNNLEAILDGIAHELDEGLFIIVKH</sequence>
<dbReference type="STRING" id="189381.GCA_900166615_03665"/>
<dbReference type="EMBL" id="LQQY01000034">
    <property type="protein sequence ID" value="KZE45610.1"/>
    <property type="molecule type" value="Genomic_DNA"/>
</dbReference>
<reference evidence="3 6" key="5">
    <citation type="submission" date="2019-08" db="EMBL/GenBank/DDBJ databases">
        <title>Bacillus genomes from the desert of Cuatro Cienegas, Coahuila.</title>
        <authorList>
            <person name="Olmedo-Alvarez G."/>
        </authorList>
    </citation>
    <scope>NUCLEOTIDE SEQUENCE [LARGE SCALE GENOMIC DNA]</scope>
    <source>
        <strain evidence="3 6">CH108_3D</strain>
    </source>
</reference>
<dbReference type="OrthoDB" id="1955035at2"/>
<dbReference type="InterPro" id="IPR054055">
    <property type="entry name" value="YpzH"/>
</dbReference>
<protein>
    <submittedName>
        <fullName evidence="2">Uncharacterized protein</fullName>
    </submittedName>
</protein>
<evidence type="ECO:0000313" key="3">
    <source>
        <dbReference type="EMBL" id="TYS56607.1"/>
    </source>
</evidence>
<reference evidence="2" key="4">
    <citation type="submission" date="2016-01" db="EMBL/GenBank/DDBJ databases">
        <authorList>
            <person name="McClelland M."/>
            <person name="Jain A."/>
            <person name="Saraogi P."/>
            <person name="Mendelson R."/>
            <person name="Westerman R."/>
            <person name="SanMiguel P."/>
            <person name="Csonka L."/>
        </authorList>
    </citation>
    <scope>NUCLEOTIDE SEQUENCE</scope>
    <source>
        <strain evidence="2">M19</strain>
    </source>
</reference>
<organism evidence="2 5">
    <name type="scientific">Rossellomorea marisflavi</name>
    <dbReference type="NCBI Taxonomy" id="189381"/>
    <lineage>
        <taxon>Bacteria</taxon>
        <taxon>Bacillati</taxon>
        <taxon>Bacillota</taxon>
        <taxon>Bacilli</taxon>
        <taxon>Bacillales</taxon>
        <taxon>Bacillaceae</taxon>
        <taxon>Rossellomorea</taxon>
    </lineage>
</organism>
<dbReference type="RefSeq" id="WP_048005893.1">
    <property type="nucleotide sequence ID" value="NZ_BSED01000282.1"/>
</dbReference>
<reference evidence="4" key="1">
    <citation type="submission" date="2015-07" db="EMBL/GenBank/DDBJ databases">
        <title>Fjat-14235 jcm11544.</title>
        <authorList>
            <person name="Liu B."/>
            <person name="Wang J."/>
            <person name="Zhu Y."/>
            <person name="Liu G."/>
            <person name="Chen Q."/>
            <person name="Chen Z."/>
            <person name="Lan J."/>
            <person name="Che J."/>
            <person name="Ge C."/>
            <person name="Shi H."/>
            <person name="Pan Z."/>
            <person name="Liu X."/>
        </authorList>
    </citation>
    <scope>NUCLEOTIDE SEQUENCE [LARGE SCALE GENOMIC DNA]</scope>
    <source>
        <strain evidence="4">JCM 11544</strain>
    </source>
</reference>
<evidence type="ECO:0000313" key="6">
    <source>
        <dbReference type="Proteomes" id="UP000322997"/>
    </source>
</evidence>
<evidence type="ECO:0000313" key="1">
    <source>
        <dbReference type="EMBL" id="KON91536.1"/>
    </source>
</evidence>
<evidence type="ECO:0000313" key="4">
    <source>
        <dbReference type="Proteomes" id="UP000037405"/>
    </source>
</evidence>
<dbReference type="Pfam" id="PF21835">
    <property type="entry name" value="YIEGIA_cap"/>
    <property type="match status" value="1"/>
</dbReference>
<keyword evidence="4" id="KW-1185">Reference proteome</keyword>
<dbReference type="GeneID" id="89535096"/>
<evidence type="ECO:0000313" key="2">
    <source>
        <dbReference type="EMBL" id="KZE45610.1"/>
    </source>
</evidence>
<comment type="caution">
    <text evidence="2">The sequence shown here is derived from an EMBL/GenBank/DDBJ whole genome shotgun (WGS) entry which is preliminary data.</text>
</comment>
<dbReference type="PATRIC" id="fig|189381.10.peg.2063"/>
<reference evidence="5" key="3">
    <citation type="submission" date="2016-01" db="EMBL/GenBank/DDBJ databases">
        <title>Whole genome sequencing of Bhargavaea cecembensis T14.</title>
        <authorList>
            <person name="Hong K.W."/>
        </authorList>
    </citation>
    <scope>NUCLEOTIDE SEQUENCE [LARGE SCALE GENOMIC DNA]</scope>
    <source>
        <strain evidence="5">M19</strain>
    </source>
</reference>
<dbReference type="AlphaFoldDB" id="A0A0J5T3A2"/>
<evidence type="ECO:0000313" key="5">
    <source>
        <dbReference type="Proteomes" id="UP000076510"/>
    </source>
</evidence>
<reference evidence="1" key="2">
    <citation type="submission" date="2015-07" db="EMBL/GenBank/DDBJ databases">
        <title>MeaNS - Measles Nucleotide Surveillance Program.</title>
        <authorList>
            <person name="Tran T."/>
            <person name="Druce J."/>
        </authorList>
    </citation>
    <scope>NUCLEOTIDE SEQUENCE</scope>
    <source>
        <strain evidence="1">JCM 11544</strain>
    </source>
</reference>
<proteinExistence type="predicted"/>